<reference evidence="1" key="1">
    <citation type="submission" date="2021-06" db="EMBL/GenBank/DDBJ databases">
        <authorList>
            <person name="Kallberg Y."/>
            <person name="Tangrot J."/>
            <person name="Rosling A."/>
        </authorList>
    </citation>
    <scope>NUCLEOTIDE SEQUENCE</scope>
    <source>
        <strain evidence="1">MA461A</strain>
    </source>
</reference>
<dbReference type="EMBL" id="CAJVQC010041405">
    <property type="protein sequence ID" value="CAG8772899.1"/>
    <property type="molecule type" value="Genomic_DNA"/>
</dbReference>
<gene>
    <name evidence="1" type="ORF">RPERSI_LOCUS16625</name>
</gene>
<keyword evidence="2" id="KW-1185">Reference proteome</keyword>
<evidence type="ECO:0000313" key="2">
    <source>
        <dbReference type="Proteomes" id="UP000789920"/>
    </source>
</evidence>
<evidence type="ECO:0000313" key="1">
    <source>
        <dbReference type="EMBL" id="CAG8772899.1"/>
    </source>
</evidence>
<organism evidence="1 2">
    <name type="scientific">Racocetra persica</name>
    <dbReference type="NCBI Taxonomy" id="160502"/>
    <lineage>
        <taxon>Eukaryota</taxon>
        <taxon>Fungi</taxon>
        <taxon>Fungi incertae sedis</taxon>
        <taxon>Mucoromycota</taxon>
        <taxon>Glomeromycotina</taxon>
        <taxon>Glomeromycetes</taxon>
        <taxon>Diversisporales</taxon>
        <taxon>Gigasporaceae</taxon>
        <taxon>Racocetra</taxon>
    </lineage>
</organism>
<proteinExistence type="predicted"/>
<dbReference type="Proteomes" id="UP000789920">
    <property type="component" value="Unassembled WGS sequence"/>
</dbReference>
<protein>
    <submittedName>
        <fullName evidence="1">32123_t:CDS:1</fullName>
    </submittedName>
</protein>
<name>A0ACA9R210_9GLOM</name>
<comment type="caution">
    <text evidence="1">The sequence shown here is derived from an EMBL/GenBank/DDBJ whole genome shotgun (WGS) entry which is preliminary data.</text>
</comment>
<sequence>MAGAATPGLRKTALDGTGGTPAADMDNHNGDIRVTISGTNYDGYAAIIALNDKNTARDTAWVNAFKAAAQPAGAYDAMADPDILAYRKNNNNHEITAVQGATARNNG</sequence>
<accession>A0ACA9R210</accession>